<evidence type="ECO:0000313" key="2">
    <source>
        <dbReference type="Proteomes" id="UP000275571"/>
    </source>
</evidence>
<accession>A0A386PRC3</accession>
<organism evidence="1 2">
    <name type="scientific">Borrelia turcica IST7</name>
    <dbReference type="NCBI Taxonomy" id="1104446"/>
    <lineage>
        <taxon>Bacteria</taxon>
        <taxon>Pseudomonadati</taxon>
        <taxon>Spirochaetota</taxon>
        <taxon>Spirochaetia</taxon>
        <taxon>Spirochaetales</taxon>
        <taxon>Borreliaceae</taxon>
        <taxon>Borrelia</taxon>
    </lineage>
</organism>
<dbReference type="Proteomes" id="UP000275571">
    <property type="component" value="Plasmid lp34"/>
</dbReference>
<protein>
    <submittedName>
        <fullName evidence="1">Uncharacterized protein</fullName>
    </submittedName>
</protein>
<keyword evidence="2" id="KW-1185">Reference proteome</keyword>
<dbReference type="EMBL" id="CP028890">
    <property type="protein sequence ID" value="AYE37077.1"/>
    <property type="molecule type" value="Genomic_DNA"/>
</dbReference>
<geneLocation type="plasmid" evidence="1 2">
    <name>lp34</name>
</geneLocation>
<dbReference type="AlphaFoldDB" id="A0A386PRC3"/>
<dbReference type="OrthoDB" id="9972487at2"/>
<keyword evidence="1" id="KW-0614">Plasmid</keyword>
<reference evidence="1 2" key="1">
    <citation type="journal article" date="2018" name="Infect. Genet. Evol.">
        <title>Genome-wide analysis of Borrelia turcica and 'Candidatus Borrelia tachyglossi' shows relapsing fever-like genomes with unique genomic links to Lyme disease Borrelia.</title>
        <authorList>
            <person name="Gofton A.W."/>
            <person name="Margos G."/>
            <person name="Fingerle V."/>
            <person name="Hepner S."/>
            <person name="Loh S.M."/>
            <person name="Ryan U."/>
            <person name="Irwin P."/>
            <person name="Oskam C.L."/>
        </authorList>
    </citation>
    <scope>NUCLEOTIDE SEQUENCE [LARGE SCALE GENOMIC DNA]</scope>
    <source>
        <strain evidence="1 2">IST7</strain>
        <plasmid evidence="1">lp34</plasmid>
    </source>
</reference>
<sequence>MKLYANLNPLDLYRYSIFFRNYIENVAEDTVKNGITLLKTGVGGVVERRELMHLRLSLRRRYLMLL</sequence>
<dbReference type="RefSeq" id="WP_120104998.1">
    <property type="nucleotide sequence ID" value="NZ_CP028890.1"/>
</dbReference>
<evidence type="ECO:0000313" key="1">
    <source>
        <dbReference type="EMBL" id="AYE37077.1"/>
    </source>
</evidence>
<gene>
    <name evidence="1" type="ORF">DB313_06130</name>
</gene>
<proteinExistence type="predicted"/>
<name>A0A386PRC3_9SPIR</name>
<dbReference type="KEGG" id="btur:DB313_06130"/>